<comment type="pathway">
    <text evidence="3">Protein modification; protein ubiquitination.</text>
</comment>
<dbReference type="EC" id="2.3.2.31" evidence="4"/>
<reference evidence="20" key="1">
    <citation type="submission" date="2025-08" db="UniProtKB">
        <authorList>
            <consortium name="Ensembl"/>
        </authorList>
    </citation>
    <scope>IDENTIFICATION</scope>
</reference>
<evidence type="ECO:0000313" key="21">
    <source>
        <dbReference type="Proteomes" id="UP000694523"/>
    </source>
</evidence>
<dbReference type="AlphaFoldDB" id="A0A8C6SEE3"/>
<keyword evidence="5" id="KW-0808">Transferase</keyword>
<evidence type="ECO:0000256" key="17">
    <source>
        <dbReference type="SAM" id="Phobius"/>
    </source>
</evidence>
<dbReference type="PROSITE" id="PS50089">
    <property type="entry name" value="ZF_RING_2"/>
    <property type="match status" value="1"/>
</dbReference>
<feature type="compositionally biased region" description="Basic and acidic residues" evidence="16">
    <location>
        <begin position="772"/>
        <end position="784"/>
    </location>
</feature>
<name>A0A8C6SEE3_9GOBI</name>
<feature type="compositionally biased region" description="Polar residues" evidence="16">
    <location>
        <begin position="675"/>
        <end position="692"/>
    </location>
</feature>
<dbReference type="SMART" id="SM00184">
    <property type="entry name" value="RING"/>
    <property type="match status" value="1"/>
</dbReference>
<dbReference type="Pfam" id="PF01485">
    <property type="entry name" value="IBR"/>
    <property type="match status" value="1"/>
</dbReference>
<keyword evidence="6 17" id="KW-0812">Transmembrane</keyword>
<organism evidence="20 21">
    <name type="scientific">Neogobius melanostomus</name>
    <name type="common">round goby</name>
    <dbReference type="NCBI Taxonomy" id="47308"/>
    <lineage>
        <taxon>Eukaryota</taxon>
        <taxon>Metazoa</taxon>
        <taxon>Chordata</taxon>
        <taxon>Craniata</taxon>
        <taxon>Vertebrata</taxon>
        <taxon>Euteleostomi</taxon>
        <taxon>Actinopterygii</taxon>
        <taxon>Neopterygii</taxon>
        <taxon>Teleostei</taxon>
        <taxon>Neoteleostei</taxon>
        <taxon>Acanthomorphata</taxon>
        <taxon>Gobiaria</taxon>
        <taxon>Gobiiformes</taxon>
        <taxon>Gobioidei</taxon>
        <taxon>Gobiidae</taxon>
        <taxon>Benthophilinae</taxon>
        <taxon>Neogobiini</taxon>
        <taxon>Neogobius</taxon>
    </lineage>
</organism>
<keyword evidence="21" id="KW-1185">Reference proteome</keyword>
<dbReference type="GO" id="GO:0016020">
    <property type="term" value="C:membrane"/>
    <property type="evidence" value="ECO:0007669"/>
    <property type="project" value="UniProtKB-SubCell"/>
</dbReference>
<sequence length="799" mass="85301">MSSPHQQHHGSAGSERDLHSAASSISLSVRKTPKKRRFSLQSLFGRRFRPDTKRKTRAQFSDVVPGPESVQPEALQDKISTHAALGLASTPSVSGSPSDLLECPLCLLRHTRDRFPDIMTCHHRSCADCLRQYLRIEISESRVNISCPECAERFNPHDIQIILGDRALMEKYEEFMLRRWLVAEPDCRWCPAPDCGYAVIAFGCASCPKITCGREGCGTEFCYHCKQLWHPNQTCDTARQQRAQHLRLRSFRSSSLSYSQESGAAGDDIKPCPRCAAYIIKMNDGSCNHMTCAVCGCEFCWLCMKEISDLHYLSPSGCTFWGKKPWSRKKKILWQLGTLVGAPVGIALIAGIAIPAMIIGIPVYVGRKIHNRYEGKDISKHKRNLVIAGGVTLSVIVSPVVAAVTVGIGVPIMLAYVYGVVPISLCRSGGCGVSAGNGKGVRIEFDDENDNIGSGAAAADTTSVAETRLNNLSLGDGASVGGLTGLSLSVSGSHMERCGVGSGHRDNMSDNASTTALAGTSITGSLSGSCYNRMEVQADVQKERCSLSGESATVSLGTISDNASTKAMAGSILNAYMSLERSALSVEVQADVECKQKERRSSGCSSLDEAICSSAAVKGASGGACPCPANCCCSSPPWSKEPCTSAGPRGKGKMWKRANSKDSKSEALDAHLLEQRSTNSSEFDSPSLSGSLPSVADSHCSHFSSELSCAEPVPGHSVPIDPHGPLAEEQCPSPQGDAALSQQLPSASPPASPKEGLSGMFVYTEESPGEALPRESGVKVKESEPPMTPAQRRCIQTDI</sequence>
<comment type="catalytic activity">
    <reaction evidence="1">
        <text>[E2 ubiquitin-conjugating enzyme]-S-ubiquitinyl-L-cysteine + [acceptor protein]-L-lysine = [E2 ubiquitin-conjugating enzyme]-L-cysteine + [acceptor protein]-N(6)-ubiquitinyl-L-lysine.</text>
        <dbReference type="EC" id="2.3.2.31"/>
    </reaction>
</comment>
<dbReference type="InterPro" id="IPR044066">
    <property type="entry name" value="TRIAD_supradom"/>
</dbReference>
<evidence type="ECO:0000256" key="7">
    <source>
        <dbReference type="ARBA" id="ARBA00022723"/>
    </source>
</evidence>
<feature type="transmembrane region" description="Helical" evidence="17">
    <location>
        <begin position="332"/>
        <end position="365"/>
    </location>
</feature>
<accession>A0A8C6SEE3</accession>
<dbReference type="PROSITE" id="PS51873">
    <property type="entry name" value="TRIAD"/>
    <property type="match status" value="1"/>
</dbReference>
<dbReference type="FunFam" id="3.30.40.10:FF:000052">
    <property type="entry name" value="RBR-type E3 ubiquitin transferase"/>
    <property type="match status" value="1"/>
</dbReference>
<evidence type="ECO:0000256" key="9">
    <source>
        <dbReference type="ARBA" id="ARBA00022771"/>
    </source>
</evidence>
<evidence type="ECO:0000259" key="19">
    <source>
        <dbReference type="PROSITE" id="PS51873"/>
    </source>
</evidence>
<protein>
    <recommendedName>
        <fullName evidence="4">RBR-type E3 ubiquitin transferase</fullName>
        <ecNumber evidence="4">2.3.2.31</ecNumber>
    </recommendedName>
</protein>
<feature type="domain" description="RING-type" evidence="19">
    <location>
        <begin position="99"/>
        <end position="322"/>
    </location>
</feature>
<evidence type="ECO:0000256" key="5">
    <source>
        <dbReference type="ARBA" id="ARBA00022679"/>
    </source>
</evidence>
<feature type="transmembrane region" description="Helical" evidence="17">
    <location>
        <begin position="385"/>
        <end position="418"/>
    </location>
</feature>
<dbReference type="GO" id="GO:0008270">
    <property type="term" value="F:zinc ion binding"/>
    <property type="evidence" value="ECO:0007669"/>
    <property type="project" value="UniProtKB-KW"/>
</dbReference>
<keyword evidence="11" id="KW-0862">Zinc</keyword>
<dbReference type="InterPro" id="IPR031127">
    <property type="entry name" value="E3_UB_ligase_RBR"/>
</dbReference>
<dbReference type="Gene3D" id="2.20.25.20">
    <property type="match status" value="1"/>
</dbReference>
<comment type="subcellular location">
    <subcellularLocation>
        <location evidence="2">Membrane</location>
        <topology evidence="2">Multi-pass membrane protein</topology>
    </subcellularLocation>
</comment>
<feature type="region of interest" description="Disordered" evidence="16">
    <location>
        <begin position="714"/>
        <end position="799"/>
    </location>
</feature>
<evidence type="ECO:0000256" key="10">
    <source>
        <dbReference type="ARBA" id="ARBA00022786"/>
    </source>
</evidence>
<evidence type="ECO:0000256" key="1">
    <source>
        <dbReference type="ARBA" id="ARBA00001798"/>
    </source>
</evidence>
<evidence type="ECO:0000256" key="14">
    <source>
        <dbReference type="ARBA" id="ARBA00061087"/>
    </source>
</evidence>
<dbReference type="SMART" id="SM00647">
    <property type="entry name" value="IBR"/>
    <property type="match status" value="2"/>
</dbReference>
<dbReference type="Pfam" id="PF22191">
    <property type="entry name" value="IBR_1"/>
    <property type="match status" value="1"/>
</dbReference>
<evidence type="ECO:0000256" key="4">
    <source>
        <dbReference type="ARBA" id="ARBA00012251"/>
    </source>
</evidence>
<dbReference type="GO" id="GO:0016567">
    <property type="term" value="P:protein ubiquitination"/>
    <property type="evidence" value="ECO:0007669"/>
    <property type="project" value="InterPro"/>
</dbReference>
<reference evidence="20" key="2">
    <citation type="submission" date="2025-09" db="UniProtKB">
        <authorList>
            <consortium name="Ensembl"/>
        </authorList>
    </citation>
    <scope>IDENTIFICATION</scope>
</reference>
<feature type="compositionally biased region" description="Basic and acidic residues" evidence="16">
    <location>
        <begin position="659"/>
        <end position="674"/>
    </location>
</feature>
<evidence type="ECO:0000256" key="2">
    <source>
        <dbReference type="ARBA" id="ARBA00004141"/>
    </source>
</evidence>
<evidence type="ECO:0000256" key="8">
    <source>
        <dbReference type="ARBA" id="ARBA00022737"/>
    </source>
</evidence>
<keyword evidence="13 17" id="KW-0472">Membrane</keyword>
<dbReference type="GO" id="GO:0061630">
    <property type="term" value="F:ubiquitin protein ligase activity"/>
    <property type="evidence" value="ECO:0007669"/>
    <property type="project" value="UniProtKB-EC"/>
</dbReference>
<evidence type="ECO:0000256" key="12">
    <source>
        <dbReference type="ARBA" id="ARBA00022989"/>
    </source>
</evidence>
<dbReference type="SUPFAM" id="SSF57850">
    <property type="entry name" value="RING/U-box"/>
    <property type="match status" value="3"/>
</dbReference>
<dbReference type="PANTHER" id="PTHR11685">
    <property type="entry name" value="RBR FAMILY RING FINGER AND IBR DOMAIN-CONTAINING"/>
    <property type="match status" value="1"/>
</dbReference>
<dbReference type="FunFam" id="2.20.25.20:FF:000004">
    <property type="entry name" value="RBR-type E3 ubiquitin transferase"/>
    <property type="match status" value="1"/>
</dbReference>
<feature type="domain" description="RING-type" evidence="18">
    <location>
        <begin position="103"/>
        <end position="150"/>
    </location>
</feature>
<dbReference type="InterPro" id="IPR002867">
    <property type="entry name" value="IBR_dom"/>
</dbReference>
<dbReference type="InterPro" id="IPR013083">
    <property type="entry name" value="Znf_RING/FYVE/PHD"/>
</dbReference>
<dbReference type="InterPro" id="IPR001841">
    <property type="entry name" value="Znf_RING"/>
</dbReference>
<evidence type="ECO:0000256" key="13">
    <source>
        <dbReference type="ARBA" id="ARBA00023136"/>
    </source>
</evidence>
<proteinExistence type="inferred from homology"/>
<feature type="region of interest" description="Disordered" evidence="16">
    <location>
        <begin position="51"/>
        <end position="70"/>
    </location>
</feature>
<keyword evidence="8" id="KW-0677">Repeat</keyword>
<keyword evidence="12 17" id="KW-1133">Transmembrane helix</keyword>
<keyword evidence="7" id="KW-0479">Metal-binding</keyword>
<dbReference type="CDD" id="cd16775">
    <property type="entry name" value="RING-HC_RBR_RNF19A"/>
    <property type="match status" value="1"/>
</dbReference>
<evidence type="ECO:0000256" key="3">
    <source>
        <dbReference type="ARBA" id="ARBA00004906"/>
    </source>
</evidence>
<dbReference type="Gene3D" id="3.30.40.10">
    <property type="entry name" value="Zinc/RING finger domain, C3HC4 (zinc finger)"/>
    <property type="match status" value="1"/>
</dbReference>
<keyword evidence="9 15" id="KW-0863">Zinc-finger</keyword>
<evidence type="ECO:0000256" key="11">
    <source>
        <dbReference type="ARBA" id="ARBA00022833"/>
    </source>
</evidence>
<dbReference type="FunFam" id="1.20.120.1750:FF:000001">
    <property type="entry name" value="RBR-type E3 ubiquitin transferase"/>
    <property type="match status" value="1"/>
</dbReference>
<keyword evidence="10" id="KW-0833">Ubl conjugation pathway</keyword>
<evidence type="ECO:0000256" key="15">
    <source>
        <dbReference type="PROSITE-ProRule" id="PRU00175"/>
    </source>
</evidence>
<comment type="similarity">
    <text evidence="14">Belongs to the RBR family. RNF19 subfamily.</text>
</comment>
<feature type="region of interest" description="Disordered" evidence="16">
    <location>
        <begin position="1"/>
        <end position="33"/>
    </location>
</feature>
<dbReference type="Proteomes" id="UP000694523">
    <property type="component" value="Unplaced"/>
</dbReference>
<dbReference type="CDD" id="cd20355">
    <property type="entry name" value="Rcat_RBR_RNF19"/>
    <property type="match status" value="1"/>
</dbReference>
<evidence type="ECO:0000313" key="20">
    <source>
        <dbReference type="Ensembl" id="ENSNMLP00000004138.1"/>
    </source>
</evidence>
<dbReference type="Gene3D" id="1.20.120.1750">
    <property type="match status" value="1"/>
</dbReference>
<evidence type="ECO:0000259" key="18">
    <source>
        <dbReference type="PROSITE" id="PS50089"/>
    </source>
</evidence>
<feature type="region of interest" description="Disordered" evidence="16">
    <location>
        <begin position="642"/>
        <end position="695"/>
    </location>
</feature>
<evidence type="ECO:0000256" key="16">
    <source>
        <dbReference type="SAM" id="MobiDB-lite"/>
    </source>
</evidence>
<evidence type="ECO:0000256" key="6">
    <source>
        <dbReference type="ARBA" id="ARBA00022692"/>
    </source>
</evidence>
<dbReference type="Ensembl" id="ENSNMLT00000004748.1">
    <property type="protein sequence ID" value="ENSNMLP00000004138.1"/>
    <property type="gene ID" value="ENSNMLG00000003046.1"/>
</dbReference>